<organism evidence="1 2">
    <name type="scientific">Lentinus brumalis</name>
    <dbReference type="NCBI Taxonomy" id="2498619"/>
    <lineage>
        <taxon>Eukaryota</taxon>
        <taxon>Fungi</taxon>
        <taxon>Dikarya</taxon>
        <taxon>Basidiomycota</taxon>
        <taxon>Agaricomycotina</taxon>
        <taxon>Agaricomycetes</taxon>
        <taxon>Polyporales</taxon>
        <taxon>Polyporaceae</taxon>
        <taxon>Lentinus</taxon>
    </lineage>
</organism>
<proteinExistence type="predicted"/>
<accession>A0A371DGF2</accession>
<dbReference type="Proteomes" id="UP000256964">
    <property type="component" value="Unassembled WGS sequence"/>
</dbReference>
<evidence type="ECO:0000313" key="1">
    <source>
        <dbReference type="EMBL" id="RDX51620.1"/>
    </source>
</evidence>
<sequence length="222" mass="24058">MVKDLVVSGLTCTVICGTLRPCVIVARRSWCITSTWVRALNRASILEARVGERILGGSEAAKLSSRLRARVRSRGGRWTLCDAGTMRSAVPCLADDVCAEASSLCCTAEICYGTIQVVPIDCRPLQSQCRMMQRLARTQASSSSCRSCSPLNLTRPILSFRSSRSLASFSVSSLYLRKHCAVHSRSAVWESRSACGLVASRHVWPSGARARADGLSSWGLMA</sequence>
<gene>
    <name evidence="1" type="ORF">OH76DRAFT_259265</name>
</gene>
<dbReference type="EMBL" id="KZ857393">
    <property type="protein sequence ID" value="RDX51620.1"/>
    <property type="molecule type" value="Genomic_DNA"/>
</dbReference>
<protein>
    <submittedName>
        <fullName evidence="1">Uncharacterized protein</fullName>
    </submittedName>
</protein>
<name>A0A371DGF2_9APHY</name>
<evidence type="ECO:0000313" key="2">
    <source>
        <dbReference type="Proteomes" id="UP000256964"/>
    </source>
</evidence>
<dbReference type="AlphaFoldDB" id="A0A371DGF2"/>
<keyword evidence="2" id="KW-1185">Reference proteome</keyword>
<reference evidence="1 2" key="1">
    <citation type="journal article" date="2018" name="Biotechnol. Biofuels">
        <title>Integrative visual omics of the white-rot fungus Polyporus brumalis exposes the biotechnological potential of its oxidative enzymes for delignifying raw plant biomass.</title>
        <authorList>
            <person name="Miyauchi S."/>
            <person name="Rancon A."/>
            <person name="Drula E."/>
            <person name="Hage H."/>
            <person name="Chaduli D."/>
            <person name="Favel A."/>
            <person name="Grisel S."/>
            <person name="Henrissat B."/>
            <person name="Herpoel-Gimbert I."/>
            <person name="Ruiz-Duenas F.J."/>
            <person name="Chevret D."/>
            <person name="Hainaut M."/>
            <person name="Lin J."/>
            <person name="Wang M."/>
            <person name="Pangilinan J."/>
            <person name="Lipzen A."/>
            <person name="Lesage-Meessen L."/>
            <person name="Navarro D."/>
            <person name="Riley R."/>
            <person name="Grigoriev I.V."/>
            <person name="Zhou S."/>
            <person name="Raouche S."/>
            <person name="Rosso M.N."/>
        </authorList>
    </citation>
    <scope>NUCLEOTIDE SEQUENCE [LARGE SCALE GENOMIC DNA]</scope>
    <source>
        <strain evidence="1 2">BRFM 1820</strain>
    </source>
</reference>